<name>A0A914DYM9_9BILA</name>
<keyword evidence="2" id="KW-1185">Reference proteome</keyword>
<organism evidence="2 3">
    <name type="scientific">Acrobeloides nanus</name>
    <dbReference type="NCBI Taxonomy" id="290746"/>
    <lineage>
        <taxon>Eukaryota</taxon>
        <taxon>Metazoa</taxon>
        <taxon>Ecdysozoa</taxon>
        <taxon>Nematoda</taxon>
        <taxon>Chromadorea</taxon>
        <taxon>Rhabditida</taxon>
        <taxon>Tylenchina</taxon>
        <taxon>Cephalobomorpha</taxon>
        <taxon>Cephaloboidea</taxon>
        <taxon>Cephalobidae</taxon>
        <taxon>Acrobeloides</taxon>
    </lineage>
</organism>
<dbReference type="InterPro" id="IPR029526">
    <property type="entry name" value="PGBD"/>
</dbReference>
<sequence>MRWSAQEKKVSITQPNTIAAYNTYMGGVDRMDQNINNYRVSIKSKKWWFSCFAFATTPGNSTANWTKENSTFSAFGAMSLPLICERML</sequence>
<dbReference type="PANTHER" id="PTHR47272:SF2">
    <property type="entry name" value="PIGGYBAC TRANSPOSABLE ELEMENT-DERIVED PROTEIN 3-LIKE"/>
    <property type="match status" value="1"/>
</dbReference>
<proteinExistence type="predicted"/>
<protein>
    <submittedName>
        <fullName evidence="3">PiggyBac transposable element-derived protein domain-containing protein</fullName>
    </submittedName>
</protein>
<evidence type="ECO:0000313" key="2">
    <source>
        <dbReference type="Proteomes" id="UP000887540"/>
    </source>
</evidence>
<dbReference type="AlphaFoldDB" id="A0A914DYM9"/>
<accession>A0A914DYM9</accession>
<dbReference type="PANTHER" id="PTHR47272">
    <property type="entry name" value="DDE_TNP_1_7 DOMAIN-CONTAINING PROTEIN"/>
    <property type="match status" value="1"/>
</dbReference>
<evidence type="ECO:0000259" key="1">
    <source>
        <dbReference type="Pfam" id="PF13843"/>
    </source>
</evidence>
<evidence type="ECO:0000313" key="3">
    <source>
        <dbReference type="WBParaSite" id="ACRNAN_scaffold4513.g7114.t1"/>
    </source>
</evidence>
<dbReference type="Proteomes" id="UP000887540">
    <property type="component" value="Unplaced"/>
</dbReference>
<dbReference type="Pfam" id="PF13843">
    <property type="entry name" value="DDE_Tnp_1_7"/>
    <property type="match status" value="1"/>
</dbReference>
<reference evidence="3" key="1">
    <citation type="submission" date="2022-11" db="UniProtKB">
        <authorList>
            <consortium name="WormBaseParasite"/>
        </authorList>
    </citation>
    <scope>IDENTIFICATION</scope>
</reference>
<feature type="domain" description="PiggyBac transposable element-derived protein" evidence="1">
    <location>
        <begin position="8"/>
        <end position="55"/>
    </location>
</feature>
<dbReference type="WBParaSite" id="ACRNAN_scaffold4513.g7114.t1">
    <property type="protein sequence ID" value="ACRNAN_scaffold4513.g7114.t1"/>
    <property type="gene ID" value="ACRNAN_scaffold4513.g7114"/>
</dbReference>